<feature type="compositionally biased region" description="Polar residues" evidence="1">
    <location>
        <begin position="111"/>
        <end position="139"/>
    </location>
</feature>
<evidence type="ECO:0000256" key="1">
    <source>
        <dbReference type="SAM" id="MobiDB-lite"/>
    </source>
</evidence>
<name>A0A815QFB8_9BILA</name>
<protein>
    <submittedName>
        <fullName evidence="2">Uncharacterized protein</fullName>
    </submittedName>
</protein>
<proteinExistence type="predicted"/>
<dbReference type="EMBL" id="CAJNOL010009254">
    <property type="protein sequence ID" value="CAF1642116.1"/>
    <property type="molecule type" value="Genomic_DNA"/>
</dbReference>
<evidence type="ECO:0000313" key="2">
    <source>
        <dbReference type="EMBL" id="CAF1461353.1"/>
    </source>
</evidence>
<accession>A0A815QFB8</accession>
<dbReference type="Proteomes" id="UP000663870">
    <property type="component" value="Unassembled WGS sequence"/>
</dbReference>
<gene>
    <name evidence="3" type="ORF">JXQ802_LOCUS53351</name>
    <name evidence="2" type="ORF">PYM288_LOCUS36958</name>
</gene>
<feature type="compositionally biased region" description="Basic and acidic residues" evidence="1">
    <location>
        <begin position="140"/>
        <end position="154"/>
    </location>
</feature>
<organism evidence="2 4">
    <name type="scientific">Rotaria sordida</name>
    <dbReference type="NCBI Taxonomy" id="392033"/>
    <lineage>
        <taxon>Eukaryota</taxon>
        <taxon>Metazoa</taxon>
        <taxon>Spiralia</taxon>
        <taxon>Gnathifera</taxon>
        <taxon>Rotifera</taxon>
        <taxon>Eurotatoria</taxon>
        <taxon>Bdelloidea</taxon>
        <taxon>Philodinida</taxon>
        <taxon>Philodinidae</taxon>
        <taxon>Rotaria</taxon>
    </lineage>
</organism>
<sequence length="154" mass="17635">MAATSYTTLPSNTYAGLGSQGDLFHAANYGTYDTGVGSLISPSNQYLTTNYDTHLTDNQRRQPYSNDYLQSNYSNNDYSTQQPQYYSNDRYAQQSTYNQDTLLNDYSNSQKQTYNDRSTIPNNIDENYPTNDTIPSTHKTTIDDHHVESNNRYQ</sequence>
<reference evidence="2" key="1">
    <citation type="submission" date="2021-02" db="EMBL/GenBank/DDBJ databases">
        <authorList>
            <person name="Nowell W R."/>
        </authorList>
    </citation>
    <scope>NUCLEOTIDE SEQUENCE</scope>
</reference>
<keyword evidence="5" id="KW-1185">Reference proteome</keyword>
<comment type="caution">
    <text evidence="2">The sequence shown here is derived from an EMBL/GenBank/DDBJ whole genome shotgun (WGS) entry which is preliminary data.</text>
</comment>
<dbReference type="Proteomes" id="UP000663854">
    <property type="component" value="Unassembled WGS sequence"/>
</dbReference>
<feature type="region of interest" description="Disordered" evidence="1">
    <location>
        <begin position="111"/>
        <end position="154"/>
    </location>
</feature>
<dbReference type="AlphaFoldDB" id="A0A815QFB8"/>
<evidence type="ECO:0000313" key="4">
    <source>
        <dbReference type="Proteomes" id="UP000663854"/>
    </source>
</evidence>
<feature type="non-terminal residue" evidence="2">
    <location>
        <position position="1"/>
    </location>
</feature>
<evidence type="ECO:0000313" key="5">
    <source>
        <dbReference type="Proteomes" id="UP000663870"/>
    </source>
</evidence>
<dbReference type="EMBL" id="CAJNOH010007592">
    <property type="protein sequence ID" value="CAF1461353.1"/>
    <property type="molecule type" value="Genomic_DNA"/>
</dbReference>
<evidence type="ECO:0000313" key="3">
    <source>
        <dbReference type="EMBL" id="CAF1642116.1"/>
    </source>
</evidence>